<feature type="transmembrane region" description="Helical" evidence="1">
    <location>
        <begin position="12"/>
        <end position="29"/>
    </location>
</feature>
<name>A0A914VEL8_9BILA</name>
<keyword evidence="1" id="KW-0472">Membrane</keyword>
<evidence type="ECO:0000256" key="1">
    <source>
        <dbReference type="SAM" id="Phobius"/>
    </source>
</evidence>
<dbReference type="Proteomes" id="UP000887566">
    <property type="component" value="Unplaced"/>
</dbReference>
<sequence length="157" mass="17341">MPASLCARRKYFVIGATFVLAAFYAIFVLRSRWLLKDLDSASAQLEMDIADTRPLFCDNPFQSFTRFDDADLSDCAFIGEQRMPTSSAGSNEMACRKLCIDEARAARRHGKSPCAMITFRRKGLILCGGFGRSLAFCESGSSSIPTRAELVKDTGRT</sequence>
<accession>A0A914VEL8</accession>
<proteinExistence type="predicted"/>
<organism evidence="2 3">
    <name type="scientific">Plectus sambesii</name>
    <dbReference type="NCBI Taxonomy" id="2011161"/>
    <lineage>
        <taxon>Eukaryota</taxon>
        <taxon>Metazoa</taxon>
        <taxon>Ecdysozoa</taxon>
        <taxon>Nematoda</taxon>
        <taxon>Chromadorea</taxon>
        <taxon>Plectida</taxon>
        <taxon>Plectina</taxon>
        <taxon>Plectoidea</taxon>
        <taxon>Plectidae</taxon>
        <taxon>Plectus</taxon>
    </lineage>
</organism>
<protein>
    <submittedName>
        <fullName evidence="3">Uncharacterized protein</fullName>
    </submittedName>
</protein>
<keyword evidence="2" id="KW-1185">Reference proteome</keyword>
<keyword evidence="1" id="KW-0812">Transmembrane</keyword>
<dbReference type="AlphaFoldDB" id="A0A914VEL8"/>
<evidence type="ECO:0000313" key="2">
    <source>
        <dbReference type="Proteomes" id="UP000887566"/>
    </source>
</evidence>
<dbReference type="WBParaSite" id="PSAMB.scaffold1902size26827.g15452.t1">
    <property type="protein sequence ID" value="PSAMB.scaffold1902size26827.g15452.t1"/>
    <property type="gene ID" value="PSAMB.scaffold1902size26827.g15452"/>
</dbReference>
<keyword evidence="1" id="KW-1133">Transmembrane helix</keyword>
<evidence type="ECO:0000313" key="3">
    <source>
        <dbReference type="WBParaSite" id="PSAMB.scaffold1902size26827.g15452.t1"/>
    </source>
</evidence>
<reference evidence="3" key="1">
    <citation type="submission" date="2022-11" db="UniProtKB">
        <authorList>
            <consortium name="WormBaseParasite"/>
        </authorList>
    </citation>
    <scope>IDENTIFICATION</scope>
</reference>